<feature type="compositionally biased region" description="Low complexity" evidence="1">
    <location>
        <begin position="42"/>
        <end position="61"/>
    </location>
</feature>
<dbReference type="InParanoid" id="A0A0V0QVJ5"/>
<feature type="compositionally biased region" description="Polar residues" evidence="1">
    <location>
        <begin position="25"/>
        <end position="35"/>
    </location>
</feature>
<feature type="region of interest" description="Disordered" evidence="1">
    <location>
        <begin position="23"/>
        <end position="79"/>
    </location>
</feature>
<keyword evidence="3" id="KW-1185">Reference proteome</keyword>
<dbReference type="EMBL" id="LDAU01000096">
    <property type="protein sequence ID" value="KRX06393.1"/>
    <property type="molecule type" value="Genomic_DNA"/>
</dbReference>
<proteinExistence type="predicted"/>
<sequence>MSSSQQKKDDIINQMIENQIQQIEYTKNNNFSTEMSPEKPESSNFSSSKFESQKKNNNSQNIHSKKYSEHSNNLDQINNLQKQFQNQIINSNLNRQKQVIDRLESKLEKMNQIGLQN</sequence>
<organism evidence="2 3">
    <name type="scientific">Pseudocohnilembus persalinus</name>
    <name type="common">Ciliate</name>
    <dbReference type="NCBI Taxonomy" id="266149"/>
    <lineage>
        <taxon>Eukaryota</taxon>
        <taxon>Sar</taxon>
        <taxon>Alveolata</taxon>
        <taxon>Ciliophora</taxon>
        <taxon>Intramacronucleata</taxon>
        <taxon>Oligohymenophorea</taxon>
        <taxon>Scuticociliatia</taxon>
        <taxon>Philasterida</taxon>
        <taxon>Pseudocohnilembidae</taxon>
        <taxon>Pseudocohnilembus</taxon>
    </lineage>
</organism>
<evidence type="ECO:0000256" key="1">
    <source>
        <dbReference type="SAM" id="MobiDB-lite"/>
    </source>
</evidence>
<feature type="compositionally biased region" description="Polar residues" evidence="1">
    <location>
        <begin position="70"/>
        <end position="79"/>
    </location>
</feature>
<accession>A0A0V0QVJ5</accession>
<dbReference type="Proteomes" id="UP000054937">
    <property type="component" value="Unassembled WGS sequence"/>
</dbReference>
<reference evidence="2 3" key="1">
    <citation type="journal article" date="2015" name="Sci. Rep.">
        <title>Genome of the facultative scuticociliatosis pathogen Pseudocohnilembus persalinus provides insight into its virulence through horizontal gene transfer.</title>
        <authorList>
            <person name="Xiong J."/>
            <person name="Wang G."/>
            <person name="Cheng J."/>
            <person name="Tian M."/>
            <person name="Pan X."/>
            <person name="Warren A."/>
            <person name="Jiang C."/>
            <person name="Yuan D."/>
            <person name="Miao W."/>
        </authorList>
    </citation>
    <scope>NUCLEOTIDE SEQUENCE [LARGE SCALE GENOMIC DNA]</scope>
    <source>
        <strain evidence="2">36N120E</strain>
    </source>
</reference>
<comment type="caution">
    <text evidence="2">The sequence shown here is derived from an EMBL/GenBank/DDBJ whole genome shotgun (WGS) entry which is preliminary data.</text>
</comment>
<protein>
    <submittedName>
        <fullName evidence="2">Uncharacterized protein</fullName>
    </submittedName>
</protein>
<evidence type="ECO:0000313" key="3">
    <source>
        <dbReference type="Proteomes" id="UP000054937"/>
    </source>
</evidence>
<evidence type="ECO:0000313" key="2">
    <source>
        <dbReference type="EMBL" id="KRX06393.1"/>
    </source>
</evidence>
<gene>
    <name evidence="2" type="ORF">PPERSA_05006</name>
</gene>
<name>A0A0V0QVJ5_PSEPJ</name>
<dbReference type="AlphaFoldDB" id="A0A0V0QVJ5"/>